<organism evidence="2 3">
    <name type="scientific">Algicella marina</name>
    <dbReference type="NCBI Taxonomy" id="2683284"/>
    <lineage>
        <taxon>Bacteria</taxon>
        <taxon>Pseudomonadati</taxon>
        <taxon>Pseudomonadota</taxon>
        <taxon>Alphaproteobacteria</taxon>
        <taxon>Rhodobacterales</taxon>
        <taxon>Paracoccaceae</taxon>
        <taxon>Algicella</taxon>
    </lineage>
</organism>
<evidence type="ECO:0000256" key="1">
    <source>
        <dbReference type="SAM" id="MobiDB-lite"/>
    </source>
</evidence>
<dbReference type="InterPro" id="IPR027417">
    <property type="entry name" value="P-loop_NTPase"/>
</dbReference>
<dbReference type="Proteomes" id="UP000464495">
    <property type="component" value="Chromosome"/>
</dbReference>
<dbReference type="EMBL" id="CP046620">
    <property type="protein sequence ID" value="QHQ36713.1"/>
    <property type="molecule type" value="Genomic_DNA"/>
</dbReference>
<dbReference type="PANTHER" id="PTHR37807">
    <property type="entry name" value="OS07G0160300 PROTEIN"/>
    <property type="match status" value="1"/>
</dbReference>
<dbReference type="SUPFAM" id="SSF52540">
    <property type="entry name" value="P-loop containing nucleoside triphosphate hydrolases"/>
    <property type="match status" value="1"/>
</dbReference>
<dbReference type="PANTHER" id="PTHR37807:SF3">
    <property type="entry name" value="OS07G0160300 PROTEIN"/>
    <property type="match status" value="1"/>
</dbReference>
<dbReference type="Pfam" id="PF13671">
    <property type="entry name" value="AAA_33"/>
    <property type="match status" value="1"/>
</dbReference>
<gene>
    <name evidence="2" type="ORF">GO499_16790</name>
</gene>
<name>A0A6P1T4U4_9RHOB</name>
<reference evidence="2 3" key="1">
    <citation type="submission" date="2019-12" db="EMBL/GenBank/DDBJ databases">
        <title>Complete genome sequence of Algicella marina strain 9Alg 56(T) isolated from the red alga Tichocarpus crinitus.</title>
        <authorList>
            <person name="Kim S.-G."/>
            <person name="Nedashkovskaya O.I."/>
        </authorList>
    </citation>
    <scope>NUCLEOTIDE SEQUENCE [LARGE SCALE GENOMIC DNA]</scope>
    <source>
        <strain evidence="2 3">9Alg 56</strain>
    </source>
</reference>
<accession>A0A6P1T4U4</accession>
<evidence type="ECO:0000313" key="3">
    <source>
        <dbReference type="Proteomes" id="UP000464495"/>
    </source>
</evidence>
<feature type="region of interest" description="Disordered" evidence="1">
    <location>
        <begin position="171"/>
        <end position="190"/>
    </location>
</feature>
<protein>
    <submittedName>
        <fullName evidence="2">AAA family ATPase</fullName>
    </submittedName>
</protein>
<keyword evidence="3" id="KW-1185">Reference proteome</keyword>
<proteinExistence type="predicted"/>
<sequence length="190" mass="21397">MLIIFSGLPGTGKTTLARGLASHLSAAYLRVSSIETAIMDARLGVNHPGDAGYRTTCQIAEENLRLGLTVITDSVNPSLETRELFRDSATRVMRPFAEVEIVCSDRMEHRRRVEKRRPDFPGQSLPTWSEVESRPYDRWMTPPLRIDTARQSPEASLARLICLLPPLSRRQEARVPSSDQDAPRRRSLVM</sequence>
<evidence type="ECO:0000313" key="2">
    <source>
        <dbReference type="EMBL" id="QHQ36713.1"/>
    </source>
</evidence>
<dbReference type="Gene3D" id="3.40.50.300">
    <property type="entry name" value="P-loop containing nucleotide triphosphate hydrolases"/>
    <property type="match status" value="1"/>
</dbReference>
<dbReference type="RefSeq" id="WP_161863258.1">
    <property type="nucleotide sequence ID" value="NZ_CP046620.1"/>
</dbReference>
<dbReference type="KEGG" id="amaq:GO499_16790"/>
<dbReference type="AlphaFoldDB" id="A0A6P1T4U4"/>